<sequence>MAAERCWVVIPAAGVGQRFGGDFPKQYTKLRGRSLLDHCLATFLSWPTTYKIVVALSASDRQFLESDFATHPKIVKVEGGAERVNSVLNALAYIDLQADDGDWVMVHDAARPMLQTRDIDVLWRARSQYRAAILARPISDTIKRSNRAGVIDRTVSREGLWGAQTPQMAKVEDLCSALRAGLQAGHNITDEASALEAQGLEVGLVEGPAYNIKVTLPDDLHLANLWLERQ</sequence>
<dbReference type="InterPro" id="IPR050088">
    <property type="entry name" value="IspD/TarI_cytidylyltransf_bact"/>
</dbReference>
<evidence type="ECO:0000256" key="4">
    <source>
        <dbReference type="ARBA" id="ARBA00022679"/>
    </source>
</evidence>
<dbReference type="AlphaFoldDB" id="F3L389"/>
<dbReference type="GO" id="GO:0050518">
    <property type="term" value="F:2-C-methyl-D-erythritol 4-phosphate cytidylyltransferase activity"/>
    <property type="evidence" value="ECO:0007669"/>
    <property type="project" value="UniProtKB-UniRule"/>
</dbReference>
<comment type="function">
    <text evidence="7">Catalyzes the formation of 4-diphosphocytidyl-2-C-methyl-D-erythritol from CTP and 2-C-methyl-D-erythritol 4-phosphate (MEP).</text>
</comment>
<name>F3L389_9GAMM</name>
<keyword evidence="9" id="KW-1185">Reference proteome</keyword>
<evidence type="ECO:0000313" key="8">
    <source>
        <dbReference type="EMBL" id="EGG29161.1"/>
    </source>
</evidence>
<comment type="pathway">
    <text evidence="2 7">Isoprenoid biosynthesis; isopentenyl diphosphate biosynthesis via DXP pathway; isopentenyl diphosphate from 1-deoxy-D-xylulose 5-phosphate: step 2/6.</text>
</comment>
<proteinExistence type="inferred from homology"/>
<feature type="site" description="Positions MEP for the nucleophilic attack" evidence="7">
    <location>
        <position position="213"/>
    </location>
</feature>
<dbReference type="InterPro" id="IPR001228">
    <property type="entry name" value="IspD"/>
</dbReference>
<dbReference type="PANTHER" id="PTHR32125">
    <property type="entry name" value="2-C-METHYL-D-ERYTHRITOL 4-PHOSPHATE CYTIDYLYLTRANSFERASE, CHLOROPLASTIC"/>
    <property type="match status" value="1"/>
</dbReference>
<evidence type="ECO:0000256" key="2">
    <source>
        <dbReference type="ARBA" id="ARBA00004787"/>
    </source>
</evidence>
<comment type="caution">
    <text evidence="8">The sequence shown here is derived from an EMBL/GenBank/DDBJ whole genome shotgun (WGS) entry which is preliminary data.</text>
</comment>
<keyword evidence="4 7" id="KW-0808">Transferase</keyword>
<dbReference type="Gene3D" id="3.90.550.10">
    <property type="entry name" value="Spore Coat Polysaccharide Biosynthesis Protein SpsA, Chain A"/>
    <property type="match status" value="1"/>
</dbReference>
<accession>F3L389</accession>
<dbReference type="InterPro" id="IPR034683">
    <property type="entry name" value="IspD/TarI"/>
</dbReference>
<feature type="site" description="Transition state stabilizer" evidence="7">
    <location>
        <position position="25"/>
    </location>
</feature>
<evidence type="ECO:0000256" key="1">
    <source>
        <dbReference type="ARBA" id="ARBA00001282"/>
    </source>
</evidence>
<evidence type="ECO:0000256" key="6">
    <source>
        <dbReference type="ARBA" id="ARBA00023229"/>
    </source>
</evidence>
<organism evidence="8 9">
    <name type="scientific">Aequoribacter fuscus</name>
    <dbReference type="NCBI Taxonomy" id="2518989"/>
    <lineage>
        <taxon>Bacteria</taxon>
        <taxon>Pseudomonadati</taxon>
        <taxon>Pseudomonadota</taxon>
        <taxon>Gammaproteobacteria</taxon>
        <taxon>Cellvibrionales</taxon>
        <taxon>Halieaceae</taxon>
        <taxon>Aequoribacter</taxon>
    </lineage>
</organism>
<dbReference type="InterPro" id="IPR018294">
    <property type="entry name" value="ISPD_synthase_CS"/>
</dbReference>
<evidence type="ECO:0000313" key="9">
    <source>
        <dbReference type="Proteomes" id="UP000005615"/>
    </source>
</evidence>
<evidence type="ECO:0000256" key="3">
    <source>
        <dbReference type="ARBA" id="ARBA00009789"/>
    </source>
</evidence>
<reference evidence="8 9" key="1">
    <citation type="journal article" date="2011" name="J. Bacteriol.">
        <title>Genome sequence of strain IMCC3088, a proteorhodopsin-containing marine bacterium belonging to the OM60/NOR5 clade.</title>
        <authorList>
            <person name="Jang Y."/>
            <person name="Oh H.M."/>
            <person name="Kang I."/>
            <person name="Lee K."/>
            <person name="Yang S.J."/>
            <person name="Cho J.C."/>
        </authorList>
    </citation>
    <scope>NUCLEOTIDE SEQUENCE [LARGE SCALE GENOMIC DNA]</scope>
    <source>
        <strain evidence="8 9">IMCC3088</strain>
    </source>
</reference>
<feature type="site" description="Transition state stabilizer" evidence="7">
    <location>
        <position position="18"/>
    </location>
</feature>
<evidence type="ECO:0000256" key="5">
    <source>
        <dbReference type="ARBA" id="ARBA00022695"/>
    </source>
</evidence>
<dbReference type="OrthoDB" id="9806837at2"/>
<dbReference type="eggNOG" id="COG1211">
    <property type="taxonomic scope" value="Bacteria"/>
</dbReference>
<feature type="site" description="Positions MEP for the nucleophilic attack" evidence="7">
    <location>
        <position position="157"/>
    </location>
</feature>
<keyword evidence="6 7" id="KW-0414">Isoprene biosynthesis</keyword>
<dbReference type="Proteomes" id="UP000005615">
    <property type="component" value="Unassembled WGS sequence"/>
</dbReference>
<dbReference type="EC" id="2.7.7.60" evidence="7"/>
<dbReference type="RefSeq" id="WP_009576256.1">
    <property type="nucleotide sequence ID" value="NZ_AEIG01000062.1"/>
</dbReference>
<dbReference type="PANTHER" id="PTHR32125:SF4">
    <property type="entry name" value="2-C-METHYL-D-ERYTHRITOL 4-PHOSPHATE CYTIDYLYLTRANSFERASE, CHLOROPLASTIC"/>
    <property type="match status" value="1"/>
</dbReference>
<dbReference type="GO" id="GO:0019288">
    <property type="term" value="P:isopentenyl diphosphate biosynthetic process, methylerythritol 4-phosphate pathway"/>
    <property type="evidence" value="ECO:0007669"/>
    <property type="project" value="UniProtKB-UniRule"/>
</dbReference>
<dbReference type="CDD" id="cd02516">
    <property type="entry name" value="CDP-ME_synthetase"/>
    <property type="match status" value="1"/>
</dbReference>
<comment type="similarity">
    <text evidence="3 7">Belongs to the IspD/TarI cytidylyltransferase family. IspD subfamily.</text>
</comment>
<dbReference type="InterPro" id="IPR029044">
    <property type="entry name" value="Nucleotide-diphossugar_trans"/>
</dbReference>
<comment type="catalytic activity">
    <reaction evidence="1 7">
        <text>2-C-methyl-D-erythritol 4-phosphate + CTP + H(+) = 4-CDP-2-C-methyl-D-erythritol + diphosphate</text>
        <dbReference type="Rhea" id="RHEA:13429"/>
        <dbReference type="ChEBI" id="CHEBI:15378"/>
        <dbReference type="ChEBI" id="CHEBI:33019"/>
        <dbReference type="ChEBI" id="CHEBI:37563"/>
        <dbReference type="ChEBI" id="CHEBI:57823"/>
        <dbReference type="ChEBI" id="CHEBI:58262"/>
        <dbReference type="EC" id="2.7.7.60"/>
    </reaction>
</comment>
<dbReference type="FunFam" id="3.90.550.10:FF:000003">
    <property type="entry name" value="2-C-methyl-D-erythritol 4-phosphate cytidylyltransferase"/>
    <property type="match status" value="1"/>
</dbReference>
<dbReference type="Pfam" id="PF01128">
    <property type="entry name" value="IspD"/>
    <property type="match status" value="1"/>
</dbReference>
<dbReference type="NCBIfam" id="TIGR00453">
    <property type="entry name" value="ispD"/>
    <property type="match status" value="1"/>
</dbReference>
<protein>
    <recommendedName>
        <fullName evidence="7">2-C-methyl-D-erythritol 4-phosphate cytidylyltransferase</fullName>
        <ecNumber evidence="7">2.7.7.60</ecNumber>
    </recommendedName>
    <alternativeName>
        <fullName evidence="7">4-diphosphocytidyl-2C-methyl-D-erythritol synthase</fullName>
    </alternativeName>
    <alternativeName>
        <fullName evidence="7">MEP cytidylyltransferase</fullName>
        <shortName evidence="7">MCT</shortName>
    </alternativeName>
</protein>
<dbReference type="UniPathway" id="UPA00056">
    <property type="reaction ID" value="UER00093"/>
</dbReference>
<dbReference type="SUPFAM" id="SSF53448">
    <property type="entry name" value="Nucleotide-diphospho-sugar transferases"/>
    <property type="match status" value="1"/>
</dbReference>
<keyword evidence="5 7" id="KW-0548">Nucleotidyltransferase</keyword>
<dbReference type="STRING" id="2518989.IMCC3088_2081"/>
<dbReference type="HAMAP" id="MF_00108">
    <property type="entry name" value="IspD"/>
    <property type="match status" value="1"/>
</dbReference>
<evidence type="ECO:0000256" key="7">
    <source>
        <dbReference type="HAMAP-Rule" id="MF_00108"/>
    </source>
</evidence>
<gene>
    <name evidence="7" type="primary">ispD</name>
    <name evidence="8" type="ORF">IMCC3088_2081</name>
</gene>
<dbReference type="EMBL" id="AEIG01000062">
    <property type="protein sequence ID" value="EGG29161.1"/>
    <property type="molecule type" value="Genomic_DNA"/>
</dbReference>
<dbReference type="PROSITE" id="PS01295">
    <property type="entry name" value="ISPD"/>
    <property type="match status" value="1"/>
</dbReference>